<feature type="compositionally biased region" description="Basic and acidic residues" evidence="2">
    <location>
        <begin position="173"/>
        <end position="183"/>
    </location>
</feature>
<dbReference type="OMA" id="HNEAKCF"/>
<dbReference type="AlphaFoldDB" id="B4HD18"/>
<proteinExistence type="predicted"/>
<dbReference type="STRING" id="7234.B4HD18"/>
<keyword evidence="4" id="KW-1185">Reference proteome</keyword>
<reference evidence="3 4" key="1">
    <citation type="journal article" date="2007" name="Nature">
        <title>Evolution of genes and genomes on the Drosophila phylogeny.</title>
        <authorList>
            <consortium name="Drosophila 12 Genomes Consortium"/>
            <person name="Clark A.G."/>
            <person name="Eisen M.B."/>
            <person name="Smith D.R."/>
            <person name="Bergman C.M."/>
            <person name="Oliver B."/>
            <person name="Markow T.A."/>
            <person name="Kaufman T.C."/>
            <person name="Kellis M."/>
            <person name="Gelbart W."/>
            <person name="Iyer V.N."/>
            <person name="Pollard D.A."/>
            <person name="Sackton T.B."/>
            <person name="Larracuente A.M."/>
            <person name="Singh N.D."/>
            <person name="Abad J.P."/>
            <person name="Abt D.N."/>
            <person name="Adryan B."/>
            <person name="Aguade M."/>
            <person name="Akashi H."/>
            <person name="Anderson W.W."/>
            <person name="Aquadro C.F."/>
            <person name="Ardell D.H."/>
            <person name="Arguello R."/>
            <person name="Artieri C.G."/>
            <person name="Barbash D.A."/>
            <person name="Barker D."/>
            <person name="Barsanti P."/>
            <person name="Batterham P."/>
            <person name="Batzoglou S."/>
            <person name="Begun D."/>
            <person name="Bhutkar A."/>
            <person name="Blanco E."/>
            <person name="Bosak S.A."/>
            <person name="Bradley R.K."/>
            <person name="Brand A.D."/>
            <person name="Brent M.R."/>
            <person name="Brooks A.N."/>
            <person name="Brown R.H."/>
            <person name="Butlin R.K."/>
            <person name="Caggese C."/>
            <person name="Calvi B.R."/>
            <person name="Bernardo de Carvalho A."/>
            <person name="Caspi A."/>
            <person name="Castrezana S."/>
            <person name="Celniker S.E."/>
            <person name="Chang J.L."/>
            <person name="Chapple C."/>
            <person name="Chatterji S."/>
            <person name="Chinwalla A."/>
            <person name="Civetta A."/>
            <person name="Clifton S.W."/>
            <person name="Comeron J.M."/>
            <person name="Costello J.C."/>
            <person name="Coyne J.A."/>
            <person name="Daub J."/>
            <person name="David R.G."/>
            <person name="Delcher A.L."/>
            <person name="Delehaunty K."/>
            <person name="Do C.B."/>
            <person name="Ebling H."/>
            <person name="Edwards K."/>
            <person name="Eickbush T."/>
            <person name="Evans J.D."/>
            <person name="Filipski A."/>
            <person name="Findeiss S."/>
            <person name="Freyhult E."/>
            <person name="Fulton L."/>
            <person name="Fulton R."/>
            <person name="Garcia A.C."/>
            <person name="Gardiner A."/>
            <person name="Garfield D.A."/>
            <person name="Garvin B.E."/>
            <person name="Gibson G."/>
            <person name="Gilbert D."/>
            <person name="Gnerre S."/>
            <person name="Godfrey J."/>
            <person name="Good R."/>
            <person name="Gotea V."/>
            <person name="Gravely B."/>
            <person name="Greenberg A.J."/>
            <person name="Griffiths-Jones S."/>
            <person name="Gross S."/>
            <person name="Guigo R."/>
            <person name="Gustafson E.A."/>
            <person name="Haerty W."/>
            <person name="Hahn M.W."/>
            <person name="Halligan D.L."/>
            <person name="Halpern A.L."/>
            <person name="Halter G.M."/>
            <person name="Han M.V."/>
            <person name="Heger A."/>
            <person name="Hillier L."/>
            <person name="Hinrichs A.S."/>
            <person name="Holmes I."/>
            <person name="Hoskins R.A."/>
            <person name="Hubisz M.J."/>
            <person name="Hultmark D."/>
            <person name="Huntley M.A."/>
            <person name="Jaffe D.B."/>
            <person name="Jagadeeshan S."/>
            <person name="Jeck W.R."/>
            <person name="Johnson J."/>
            <person name="Jones C.D."/>
            <person name="Jordan W.C."/>
            <person name="Karpen G.H."/>
            <person name="Kataoka E."/>
            <person name="Keightley P.D."/>
            <person name="Kheradpour P."/>
            <person name="Kirkness E.F."/>
            <person name="Koerich L.B."/>
            <person name="Kristiansen K."/>
            <person name="Kudrna D."/>
            <person name="Kulathinal R.J."/>
            <person name="Kumar S."/>
            <person name="Kwok R."/>
            <person name="Lander E."/>
            <person name="Langley C.H."/>
            <person name="Lapoint R."/>
            <person name="Lazzaro B.P."/>
            <person name="Lee S.J."/>
            <person name="Levesque L."/>
            <person name="Li R."/>
            <person name="Lin C.F."/>
            <person name="Lin M.F."/>
            <person name="Lindblad-Toh K."/>
            <person name="Llopart A."/>
            <person name="Long M."/>
            <person name="Low L."/>
            <person name="Lozovsky E."/>
            <person name="Lu J."/>
            <person name="Luo M."/>
            <person name="Machado C.A."/>
            <person name="Makalowski W."/>
            <person name="Marzo M."/>
            <person name="Matsuda M."/>
            <person name="Matzkin L."/>
            <person name="McAllister B."/>
            <person name="McBride C.S."/>
            <person name="McKernan B."/>
            <person name="McKernan K."/>
            <person name="Mendez-Lago M."/>
            <person name="Minx P."/>
            <person name="Mollenhauer M.U."/>
            <person name="Montooth K."/>
            <person name="Mount S.M."/>
            <person name="Mu X."/>
            <person name="Myers E."/>
            <person name="Negre B."/>
            <person name="Newfeld S."/>
            <person name="Nielsen R."/>
            <person name="Noor M.A."/>
            <person name="O'Grady P."/>
            <person name="Pachter L."/>
            <person name="Papaceit M."/>
            <person name="Parisi M.J."/>
            <person name="Parisi M."/>
            <person name="Parts L."/>
            <person name="Pedersen J.S."/>
            <person name="Pesole G."/>
            <person name="Phillippy A.M."/>
            <person name="Ponting C.P."/>
            <person name="Pop M."/>
            <person name="Porcelli D."/>
            <person name="Powell J.R."/>
            <person name="Prohaska S."/>
            <person name="Pruitt K."/>
            <person name="Puig M."/>
            <person name="Quesneville H."/>
            <person name="Ram K.R."/>
            <person name="Rand D."/>
            <person name="Rasmussen M.D."/>
            <person name="Reed L.K."/>
            <person name="Reenan R."/>
            <person name="Reily A."/>
            <person name="Remington K.A."/>
            <person name="Rieger T.T."/>
            <person name="Ritchie M.G."/>
            <person name="Robin C."/>
            <person name="Rogers Y.H."/>
            <person name="Rohde C."/>
            <person name="Rozas J."/>
            <person name="Rubenfield M.J."/>
            <person name="Ruiz A."/>
            <person name="Russo S."/>
            <person name="Salzberg S.L."/>
            <person name="Sanchez-Gracia A."/>
            <person name="Saranga D.J."/>
            <person name="Sato H."/>
            <person name="Schaeffer S.W."/>
            <person name="Schatz M.C."/>
            <person name="Schlenke T."/>
            <person name="Schwartz R."/>
            <person name="Segarra C."/>
            <person name="Singh R.S."/>
            <person name="Sirot L."/>
            <person name="Sirota M."/>
            <person name="Sisneros N.B."/>
            <person name="Smith C.D."/>
            <person name="Smith T.F."/>
            <person name="Spieth J."/>
            <person name="Stage D.E."/>
            <person name="Stark A."/>
            <person name="Stephan W."/>
            <person name="Strausberg R.L."/>
            <person name="Strempel S."/>
            <person name="Sturgill D."/>
            <person name="Sutton G."/>
            <person name="Sutton G.G."/>
            <person name="Tao W."/>
            <person name="Teichmann S."/>
            <person name="Tobari Y.N."/>
            <person name="Tomimura Y."/>
            <person name="Tsolas J.M."/>
            <person name="Valente V.L."/>
            <person name="Venter E."/>
            <person name="Venter J.C."/>
            <person name="Vicario S."/>
            <person name="Vieira F.G."/>
            <person name="Vilella A.J."/>
            <person name="Villasante A."/>
            <person name="Walenz B."/>
            <person name="Wang J."/>
            <person name="Wasserman M."/>
            <person name="Watts T."/>
            <person name="Wilson D."/>
            <person name="Wilson R.K."/>
            <person name="Wing R.A."/>
            <person name="Wolfner M.F."/>
            <person name="Wong A."/>
            <person name="Wong G.K."/>
            <person name="Wu C.I."/>
            <person name="Wu G."/>
            <person name="Yamamoto D."/>
            <person name="Yang H.P."/>
            <person name="Yang S.P."/>
            <person name="Yorke J.A."/>
            <person name="Yoshida K."/>
            <person name="Zdobnov E."/>
            <person name="Zhang P."/>
            <person name="Zhang Y."/>
            <person name="Zimin A.V."/>
            <person name="Baldwin J."/>
            <person name="Abdouelleil A."/>
            <person name="Abdulkadir J."/>
            <person name="Abebe A."/>
            <person name="Abera B."/>
            <person name="Abreu J."/>
            <person name="Acer S.C."/>
            <person name="Aftuck L."/>
            <person name="Alexander A."/>
            <person name="An P."/>
            <person name="Anderson E."/>
            <person name="Anderson S."/>
            <person name="Arachi H."/>
            <person name="Azer M."/>
            <person name="Bachantsang P."/>
            <person name="Barry A."/>
            <person name="Bayul T."/>
            <person name="Berlin A."/>
            <person name="Bessette D."/>
            <person name="Bloom T."/>
            <person name="Blye J."/>
            <person name="Boguslavskiy L."/>
            <person name="Bonnet C."/>
            <person name="Boukhgalter B."/>
            <person name="Bourzgui I."/>
            <person name="Brown A."/>
            <person name="Cahill P."/>
            <person name="Channer S."/>
            <person name="Cheshatsang Y."/>
            <person name="Chuda L."/>
            <person name="Citroen M."/>
            <person name="Collymore A."/>
            <person name="Cooke P."/>
            <person name="Costello M."/>
            <person name="D'Aco K."/>
            <person name="Daza R."/>
            <person name="De Haan G."/>
            <person name="DeGray S."/>
            <person name="DeMaso C."/>
            <person name="Dhargay N."/>
            <person name="Dooley K."/>
            <person name="Dooley E."/>
            <person name="Doricent M."/>
            <person name="Dorje P."/>
            <person name="Dorjee K."/>
            <person name="Dupes A."/>
            <person name="Elong R."/>
            <person name="Falk J."/>
            <person name="Farina A."/>
            <person name="Faro S."/>
            <person name="Ferguson D."/>
            <person name="Fisher S."/>
            <person name="Foley C.D."/>
            <person name="Franke A."/>
            <person name="Friedrich D."/>
            <person name="Gadbois L."/>
            <person name="Gearin G."/>
            <person name="Gearin C.R."/>
            <person name="Giannoukos G."/>
            <person name="Goode T."/>
            <person name="Graham J."/>
            <person name="Grandbois E."/>
            <person name="Grewal S."/>
            <person name="Gyaltsen K."/>
            <person name="Hafez N."/>
            <person name="Hagos B."/>
            <person name="Hall J."/>
            <person name="Henson C."/>
            <person name="Hollinger A."/>
            <person name="Honan T."/>
            <person name="Huard M.D."/>
            <person name="Hughes L."/>
            <person name="Hurhula B."/>
            <person name="Husby M.E."/>
            <person name="Kamat A."/>
            <person name="Kanga B."/>
            <person name="Kashin S."/>
            <person name="Khazanovich D."/>
            <person name="Kisner P."/>
            <person name="Lance K."/>
            <person name="Lara M."/>
            <person name="Lee W."/>
            <person name="Lennon N."/>
            <person name="Letendre F."/>
            <person name="LeVine R."/>
            <person name="Lipovsky A."/>
            <person name="Liu X."/>
            <person name="Liu J."/>
            <person name="Liu S."/>
            <person name="Lokyitsang T."/>
            <person name="Lokyitsang Y."/>
            <person name="Lubonja R."/>
            <person name="Lui A."/>
            <person name="MacDonald P."/>
            <person name="Magnisalis V."/>
            <person name="Maru K."/>
            <person name="Matthews C."/>
            <person name="McCusker W."/>
            <person name="McDonough S."/>
            <person name="Mehta T."/>
            <person name="Meldrim J."/>
            <person name="Meneus L."/>
            <person name="Mihai O."/>
            <person name="Mihalev A."/>
            <person name="Mihova T."/>
            <person name="Mittelman R."/>
            <person name="Mlenga V."/>
            <person name="Montmayeur A."/>
            <person name="Mulrain L."/>
            <person name="Navidi A."/>
            <person name="Naylor J."/>
            <person name="Negash T."/>
            <person name="Nguyen T."/>
            <person name="Nguyen N."/>
            <person name="Nicol R."/>
            <person name="Norbu C."/>
            <person name="Norbu N."/>
            <person name="Novod N."/>
            <person name="O'Neill B."/>
            <person name="Osman S."/>
            <person name="Markiewicz E."/>
            <person name="Oyono O.L."/>
            <person name="Patti C."/>
            <person name="Phunkhang P."/>
            <person name="Pierre F."/>
            <person name="Priest M."/>
            <person name="Raghuraman S."/>
            <person name="Rege F."/>
            <person name="Reyes R."/>
            <person name="Rise C."/>
            <person name="Rogov P."/>
            <person name="Ross K."/>
            <person name="Ryan E."/>
            <person name="Settipalli S."/>
            <person name="Shea T."/>
            <person name="Sherpa N."/>
            <person name="Shi L."/>
            <person name="Shih D."/>
            <person name="Sparrow T."/>
            <person name="Spaulding J."/>
            <person name="Stalker J."/>
            <person name="Stange-Thomann N."/>
            <person name="Stavropoulos S."/>
            <person name="Stone C."/>
            <person name="Strader C."/>
            <person name="Tesfaye S."/>
            <person name="Thomson T."/>
            <person name="Thoulutsang Y."/>
            <person name="Thoulutsang D."/>
            <person name="Topham K."/>
            <person name="Topping I."/>
            <person name="Tsamla T."/>
            <person name="Vassiliev H."/>
            <person name="Vo A."/>
            <person name="Wangchuk T."/>
            <person name="Wangdi T."/>
            <person name="Weiand M."/>
            <person name="Wilkinson J."/>
            <person name="Wilson A."/>
            <person name="Yadav S."/>
            <person name="Young G."/>
            <person name="Yu Q."/>
            <person name="Zembek L."/>
            <person name="Zhong D."/>
            <person name="Zimmer A."/>
            <person name="Zwirko Z."/>
            <person name="Jaffe D.B."/>
            <person name="Alvarez P."/>
            <person name="Brockman W."/>
            <person name="Butler J."/>
            <person name="Chin C."/>
            <person name="Gnerre S."/>
            <person name="Grabherr M."/>
            <person name="Kleber M."/>
            <person name="Mauceli E."/>
            <person name="MacCallum I."/>
        </authorList>
    </citation>
    <scope>NUCLEOTIDE SEQUENCE [LARGE SCALE GENOMIC DNA]</scope>
    <source>
        <strain evidence="4">MSH-3 / Tucson 14011-0111.49</strain>
    </source>
</reference>
<organism evidence="4">
    <name type="scientific">Drosophila persimilis</name>
    <name type="common">Fruit fly</name>
    <dbReference type="NCBI Taxonomy" id="7234"/>
    <lineage>
        <taxon>Eukaryota</taxon>
        <taxon>Metazoa</taxon>
        <taxon>Ecdysozoa</taxon>
        <taxon>Arthropoda</taxon>
        <taxon>Hexapoda</taxon>
        <taxon>Insecta</taxon>
        <taxon>Pterygota</taxon>
        <taxon>Neoptera</taxon>
        <taxon>Endopterygota</taxon>
        <taxon>Diptera</taxon>
        <taxon>Brachycera</taxon>
        <taxon>Muscomorpha</taxon>
        <taxon>Ephydroidea</taxon>
        <taxon>Drosophilidae</taxon>
        <taxon>Drosophila</taxon>
        <taxon>Sophophora</taxon>
    </lineage>
</organism>
<feature type="coiled-coil region" evidence="1">
    <location>
        <begin position="117"/>
        <end position="144"/>
    </location>
</feature>
<dbReference type="SUPFAM" id="SSF57756">
    <property type="entry name" value="Retrovirus zinc finger-like domains"/>
    <property type="match status" value="1"/>
</dbReference>
<dbReference type="Gene3D" id="4.10.60.10">
    <property type="entry name" value="Zinc finger, CCHC-type"/>
    <property type="match status" value="1"/>
</dbReference>
<name>B4HD18_DROPE</name>
<feature type="compositionally biased region" description="Polar residues" evidence="2">
    <location>
        <begin position="192"/>
        <end position="203"/>
    </location>
</feature>
<dbReference type="SMR" id="B4HD18"/>
<evidence type="ECO:0000256" key="1">
    <source>
        <dbReference type="SAM" id="Coils"/>
    </source>
</evidence>
<dbReference type="HOGENOM" id="CLU_575230_0_0_1"/>
<evidence type="ECO:0000313" key="3">
    <source>
        <dbReference type="EMBL" id="EDW35117.1"/>
    </source>
</evidence>
<feature type="region of interest" description="Disordered" evidence="2">
    <location>
        <begin position="157"/>
        <end position="237"/>
    </location>
</feature>
<keyword evidence="1" id="KW-0175">Coiled coil</keyword>
<protein>
    <submittedName>
        <fullName evidence="3">GL15642</fullName>
    </submittedName>
</protein>
<evidence type="ECO:0000313" key="4">
    <source>
        <dbReference type="Proteomes" id="UP000008744"/>
    </source>
</evidence>
<gene>
    <name evidence="3" type="primary">Dper\GL15642</name>
    <name evidence="3" type="ORF">Dper_GL15642</name>
</gene>
<evidence type="ECO:0000256" key="2">
    <source>
        <dbReference type="SAM" id="MobiDB-lite"/>
    </source>
</evidence>
<dbReference type="eggNOG" id="ENOG502STTK">
    <property type="taxonomic scope" value="Eukaryota"/>
</dbReference>
<dbReference type="PhylomeDB" id="B4HD18"/>
<dbReference type="EMBL" id="CH479610">
    <property type="protein sequence ID" value="EDW35117.1"/>
    <property type="molecule type" value="Genomic_DNA"/>
</dbReference>
<accession>B4HD18</accession>
<dbReference type="GO" id="GO:0008270">
    <property type="term" value="F:zinc ion binding"/>
    <property type="evidence" value="ECO:0007669"/>
    <property type="project" value="InterPro"/>
</dbReference>
<dbReference type="Proteomes" id="UP000008744">
    <property type="component" value="Unassembled WGS sequence"/>
</dbReference>
<dbReference type="GO" id="GO:0003676">
    <property type="term" value="F:nucleic acid binding"/>
    <property type="evidence" value="ECO:0007669"/>
    <property type="project" value="InterPro"/>
</dbReference>
<sequence>MYDDLLRLELPEAAGSWGLADDISLVDGGKTTSPTPRGIWPREQAVEKPAQLSLGTGTPLKAPLRVLPALTVSAPAEVPVNPFEFSSASTDKSGTGPKADGDLRAILASLVEKSTELSRMLRDARYLNKEMKELAQNVVRMQKSALHSFDAKFQRKERVERRYQETQCSPQHDAPKRKLDKPTRSSPKRRNNMSGHPTSQSHEQPARKTESAAPTEGEWEKVKSRAHARKPRPRPDVIIIEPKAEMTYAEILNLVTRNQSEKMKKVGESVSRVKRTAKGALLLELKDASKETAQLLREDIGTVLGGKVEARALTQQTRLEMLDLDEMATTEDVRKAFSEQMGITLDADAIKSLRPGFGGTQRAIICLPATLATKALSVGKVKVAWSVCRIRERNLPLKCFRCLEIGHVALNRKNSVDRSGWCFRCGSAEHKVSNCHNEAKCFLCVGKGKPHSHVAGSHRCPMAPKEKASQYAGHG</sequence>
<dbReference type="InterPro" id="IPR036875">
    <property type="entry name" value="Znf_CCHC_sf"/>
</dbReference>